<sequence length="69" mass="7824">MRVAMSKTFIKNITKGGRDVYQLLEPRPYYFLSGRGFCWGGMKLVIMVQNPASMIAPCSSQKSLTDKEF</sequence>
<evidence type="ECO:0000313" key="2">
    <source>
        <dbReference type="Proteomes" id="UP001164250"/>
    </source>
</evidence>
<name>A0ACC1BLZ2_9ROSI</name>
<proteinExistence type="predicted"/>
<organism evidence="1 2">
    <name type="scientific">Pistacia atlantica</name>
    <dbReference type="NCBI Taxonomy" id="434234"/>
    <lineage>
        <taxon>Eukaryota</taxon>
        <taxon>Viridiplantae</taxon>
        <taxon>Streptophyta</taxon>
        <taxon>Embryophyta</taxon>
        <taxon>Tracheophyta</taxon>
        <taxon>Spermatophyta</taxon>
        <taxon>Magnoliopsida</taxon>
        <taxon>eudicotyledons</taxon>
        <taxon>Gunneridae</taxon>
        <taxon>Pentapetalae</taxon>
        <taxon>rosids</taxon>
        <taxon>malvids</taxon>
        <taxon>Sapindales</taxon>
        <taxon>Anacardiaceae</taxon>
        <taxon>Pistacia</taxon>
    </lineage>
</organism>
<accession>A0ACC1BLZ2</accession>
<evidence type="ECO:0000313" key="1">
    <source>
        <dbReference type="EMBL" id="KAJ0099842.1"/>
    </source>
</evidence>
<protein>
    <submittedName>
        <fullName evidence="1">Uncharacterized protein</fullName>
    </submittedName>
</protein>
<dbReference type="EMBL" id="CM047900">
    <property type="protein sequence ID" value="KAJ0099842.1"/>
    <property type="molecule type" value="Genomic_DNA"/>
</dbReference>
<gene>
    <name evidence="1" type="ORF">Patl1_21842</name>
</gene>
<keyword evidence="2" id="KW-1185">Reference proteome</keyword>
<reference evidence="2" key="1">
    <citation type="journal article" date="2023" name="G3 (Bethesda)">
        <title>Genome assembly and association tests identify interacting loci associated with vigor, precocity, and sex in interspecific pistachio rootstocks.</title>
        <authorList>
            <person name="Palmer W."/>
            <person name="Jacygrad E."/>
            <person name="Sagayaradj S."/>
            <person name="Cavanaugh K."/>
            <person name="Han R."/>
            <person name="Bertier L."/>
            <person name="Beede B."/>
            <person name="Kafkas S."/>
            <person name="Golino D."/>
            <person name="Preece J."/>
            <person name="Michelmore R."/>
        </authorList>
    </citation>
    <scope>NUCLEOTIDE SEQUENCE [LARGE SCALE GENOMIC DNA]</scope>
</reference>
<comment type="caution">
    <text evidence="1">The sequence shown here is derived from an EMBL/GenBank/DDBJ whole genome shotgun (WGS) entry which is preliminary data.</text>
</comment>
<dbReference type="Proteomes" id="UP001164250">
    <property type="component" value="Chromosome 4"/>
</dbReference>